<keyword evidence="1" id="KW-0808">Transferase</keyword>
<dbReference type="GO" id="GO:0008970">
    <property type="term" value="F:phospholipase A1 activity"/>
    <property type="evidence" value="ECO:0007669"/>
    <property type="project" value="TreeGrafter"/>
</dbReference>
<feature type="domain" description="LRAT" evidence="6">
    <location>
        <begin position="12"/>
        <end position="106"/>
    </location>
</feature>
<dbReference type="PANTHER" id="PTHR13943:SF77">
    <property type="entry name" value="LRAT DOMAIN-CONTAINING PROTEIN"/>
    <property type="match status" value="1"/>
</dbReference>
<keyword evidence="5" id="KW-0175">Coiled coil</keyword>
<dbReference type="GO" id="GO:0070292">
    <property type="term" value="P:N-acylphosphatidylethanolamine metabolic process"/>
    <property type="evidence" value="ECO:0007669"/>
    <property type="project" value="TreeGrafter"/>
</dbReference>
<dbReference type="GO" id="GO:0016410">
    <property type="term" value="F:N-acyltransferase activity"/>
    <property type="evidence" value="ECO:0007669"/>
    <property type="project" value="TreeGrafter"/>
</dbReference>
<dbReference type="PROSITE" id="PS51934">
    <property type="entry name" value="LRAT"/>
    <property type="match status" value="1"/>
</dbReference>
<keyword evidence="2" id="KW-0378">Hydrolase</keyword>
<dbReference type="AlphaFoldDB" id="A0A0F5YG81"/>
<dbReference type="PANTHER" id="PTHR13943">
    <property type="entry name" value="HRAS-LIKE SUPPRESSOR - RELATED"/>
    <property type="match status" value="1"/>
</dbReference>
<dbReference type="GO" id="GO:0005737">
    <property type="term" value="C:cytoplasm"/>
    <property type="evidence" value="ECO:0007669"/>
    <property type="project" value="TreeGrafter"/>
</dbReference>
<dbReference type="Proteomes" id="UP000033607">
    <property type="component" value="Unassembled WGS sequence"/>
</dbReference>
<dbReference type="Pfam" id="PF04970">
    <property type="entry name" value="LRAT"/>
    <property type="match status" value="1"/>
</dbReference>
<evidence type="ECO:0000256" key="4">
    <source>
        <dbReference type="ARBA" id="ARBA00043985"/>
    </source>
</evidence>
<dbReference type="InterPro" id="IPR007053">
    <property type="entry name" value="LRAT_dom"/>
</dbReference>
<evidence type="ECO:0000256" key="3">
    <source>
        <dbReference type="ARBA" id="ARBA00023098"/>
    </source>
</evidence>
<dbReference type="PATRIC" id="fig|1637645.4.peg.2213"/>
<evidence type="ECO:0000313" key="7">
    <source>
        <dbReference type="EMBL" id="KKD37220.1"/>
    </source>
</evidence>
<organism evidence="7 8">
    <name type="scientific">Limnoraphis robusta CS-951</name>
    <dbReference type="NCBI Taxonomy" id="1637645"/>
    <lineage>
        <taxon>Bacteria</taxon>
        <taxon>Bacillati</taxon>
        <taxon>Cyanobacteriota</taxon>
        <taxon>Cyanophyceae</taxon>
        <taxon>Oscillatoriophycideae</taxon>
        <taxon>Oscillatoriales</taxon>
        <taxon>Sirenicapillariaceae</taxon>
        <taxon>Limnoraphis</taxon>
    </lineage>
</organism>
<proteinExistence type="inferred from homology"/>
<keyword evidence="3" id="KW-0443">Lipid metabolism</keyword>
<dbReference type="Pfam" id="PF04012">
    <property type="entry name" value="PspA_IM30"/>
    <property type="match status" value="1"/>
</dbReference>
<feature type="coiled-coil region" evidence="5">
    <location>
        <begin position="160"/>
        <end position="220"/>
    </location>
</feature>
<evidence type="ECO:0000259" key="6">
    <source>
        <dbReference type="PROSITE" id="PS51934"/>
    </source>
</evidence>
<dbReference type="InterPro" id="IPR007157">
    <property type="entry name" value="PspA_VIPP1"/>
</dbReference>
<gene>
    <name evidence="7" type="ORF">WN50_15555</name>
</gene>
<reference evidence="7 8" key="1">
    <citation type="submission" date="2015-06" db="EMBL/GenBank/DDBJ databases">
        <title>Draft genome assembly of filamentous brackish cyanobacterium Limnoraphis robusta strain CS-951.</title>
        <authorList>
            <person name="Willis A."/>
            <person name="Parks M."/>
            <person name="Burford M.A."/>
        </authorList>
    </citation>
    <scope>NUCLEOTIDE SEQUENCE [LARGE SCALE GENOMIC DNA]</scope>
    <source>
        <strain evidence="7 8">CS-951</strain>
    </source>
</reference>
<evidence type="ECO:0000256" key="1">
    <source>
        <dbReference type="ARBA" id="ARBA00022679"/>
    </source>
</evidence>
<dbReference type="Gene3D" id="3.90.1720.10">
    <property type="entry name" value="endopeptidase domain like (from Nostoc punctiforme)"/>
    <property type="match status" value="1"/>
</dbReference>
<comment type="similarity">
    <text evidence="4">Belongs to the PspA/Vipp/IM30 family.</text>
</comment>
<sequence>MARGDQIYAYREFLNLDGVYEHHGIDCGDGTVIHYRKPSEVIERTSLETFARGGLIYIRPYPVRYIPDTVIQRAESRLGERKYNLLFNNCEHFATWCVTGVNDSRQIRNFVPLLNQIDVDQWYRPIQEALTGIKKDNAPLLLDKALGDIRTAWDDVHPQYKQALEEMKSWQKVAKEALKRNREDLARQALQRKIFYEKRAQELEENLENLAAMTQTLIINQKNLQIL</sequence>
<comment type="caution">
    <text evidence="7">The sequence shown here is derived from an EMBL/GenBank/DDBJ whole genome shotgun (WGS) entry which is preliminary data.</text>
</comment>
<dbReference type="RefSeq" id="WP_046279476.1">
    <property type="nucleotide sequence ID" value="NZ_LATL02000107.1"/>
</dbReference>
<evidence type="ECO:0000256" key="2">
    <source>
        <dbReference type="ARBA" id="ARBA00022801"/>
    </source>
</evidence>
<dbReference type="GO" id="GO:0004623">
    <property type="term" value="F:phospholipase A2 activity"/>
    <property type="evidence" value="ECO:0007669"/>
    <property type="project" value="TreeGrafter"/>
</dbReference>
<dbReference type="OrthoDB" id="9812095at2"/>
<evidence type="ECO:0000313" key="8">
    <source>
        <dbReference type="Proteomes" id="UP000033607"/>
    </source>
</evidence>
<evidence type="ECO:0000256" key="5">
    <source>
        <dbReference type="SAM" id="Coils"/>
    </source>
</evidence>
<dbReference type="InterPro" id="IPR051496">
    <property type="entry name" value="H-rev107_PLA/AT"/>
</dbReference>
<name>A0A0F5YG81_9CYAN</name>
<dbReference type="EMBL" id="LATL02000107">
    <property type="protein sequence ID" value="KKD37220.1"/>
    <property type="molecule type" value="Genomic_DNA"/>
</dbReference>
<protein>
    <submittedName>
        <fullName evidence="7">NC domain-containing protein</fullName>
    </submittedName>
</protein>
<accession>A0A0F5YG81</accession>